<protein>
    <recommendedName>
        <fullName evidence="5">Serine/threonine protein kinase</fullName>
    </recommendedName>
</protein>
<dbReference type="EMBL" id="JALDAY010000003">
    <property type="protein sequence ID" value="MCI3271492.1"/>
    <property type="molecule type" value="Genomic_DNA"/>
</dbReference>
<evidence type="ECO:0008006" key="5">
    <source>
        <dbReference type="Google" id="ProtNLM"/>
    </source>
</evidence>
<accession>A0ABS9Y2P7</accession>
<evidence type="ECO:0000313" key="3">
    <source>
        <dbReference type="EMBL" id="MCI3271492.1"/>
    </source>
</evidence>
<name>A0ABS9Y2P7_9ACTN</name>
<dbReference type="Proteomes" id="UP001165269">
    <property type="component" value="Unassembled WGS sequence"/>
</dbReference>
<evidence type="ECO:0000256" key="2">
    <source>
        <dbReference type="SAM" id="Phobius"/>
    </source>
</evidence>
<keyword evidence="4" id="KW-1185">Reference proteome</keyword>
<feature type="transmembrane region" description="Helical" evidence="2">
    <location>
        <begin position="60"/>
        <end position="77"/>
    </location>
</feature>
<reference evidence="3" key="1">
    <citation type="submission" date="2022-03" db="EMBL/GenBank/DDBJ databases">
        <title>Streptomyces 7R015 and 7R016 isolated from Barleria lupulina in Thailand.</title>
        <authorList>
            <person name="Kanchanasin P."/>
            <person name="Phongsopitanun W."/>
            <person name="Tanasupawat S."/>
        </authorList>
    </citation>
    <scope>NUCLEOTIDE SEQUENCE</scope>
    <source>
        <strain evidence="3">7R015</strain>
    </source>
</reference>
<comment type="caution">
    <text evidence="3">The sequence shown here is derived from an EMBL/GenBank/DDBJ whole genome shotgun (WGS) entry which is preliminary data.</text>
</comment>
<gene>
    <name evidence="3" type="ORF">MQP27_10250</name>
</gene>
<keyword evidence="2" id="KW-1133">Transmembrane helix</keyword>
<proteinExistence type="predicted"/>
<dbReference type="RefSeq" id="WP_242764116.1">
    <property type="nucleotide sequence ID" value="NZ_JALDAY010000003.1"/>
</dbReference>
<organism evidence="3 4">
    <name type="scientific">Streptomyces cylindrosporus</name>
    <dbReference type="NCBI Taxonomy" id="2927583"/>
    <lineage>
        <taxon>Bacteria</taxon>
        <taxon>Bacillati</taxon>
        <taxon>Actinomycetota</taxon>
        <taxon>Actinomycetes</taxon>
        <taxon>Kitasatosporales</taxon>
        <taxon>Streptomycetaceae</taxon>
        <taxon>Streptomyces</taxon>
    </lineage>
</organism>
<feature type="region of interest" description="Disordered" evidence="1">
    <location>
        <begin position="1"/>
        <end position="29"/>
    </location>
</feature>
<keyword evidence="2" id="KW-0472">Membrane</keyword>
<evidence type="ECO:0000256" key="1">
    <source>
        <dbReference type="SAM" id="MobiDB-lite"/>
    </source>
</evidence>
<sequence>MRGRGDTAQTEERVRLLLGPADPVAGEAAPDAAVLERILAEDPRARRGRPRSHRPSRRRWVIGVAVIGVLGVGGLAAQATGVIPGDVDWGLNRAGHGAGSEGMAPDSDKAEMLFSGTAPDGTAIQYWEAPNPSGGLCHYMRVLAPDGKPARSGGWSECIRGGETFDGMGALWSAVDTNALSDWVAVYGRVPQGAVAARVVWAGGRTEGPMNVGRDRYFVAFLPYNSRSNEEWMREYRTEALDAHGRVVAVVHSDR</sequence>
<evidence type="ECO:0000313" key="4">
    <source>
        <dbReference type="Proteomes" id="UP001165269"/>
    </source>
</evidence>
<keyword evidence="2" id="KW-0812">Transmembrane</keyword>